<protein>
    <recommendedName>
        <fullName evidence="3">GyrI-like small molecule binding domain-containing protein</fullName>
    </recommendedName>
</protein>
<sequence length="71" mass="7660">MASALPAGPVATTVHRGPYASLAAAHEAVVAWCSLRRLRLAGPRWEVYGPHHADPDQVVTEVFHLLDHGEP</sequence>
<accession>A0ABP4MDS6</accession>
<dbReference type="Gene3D" id="3.20.80.10">
    <property type="entry name" value="Regulatory factor, effector binding domain"/>
    <property type="match status" value="1"/>
</dbReference>
<reference evidence="2" key="1">
    <citation type="journal article" date="2019" name="Int. J. Syst. Evol. Microbiol.">
        <title>The Global Catalogue of Microorganisms (GCM) 10K type strain sequencing project: providing services to taxonomists for standard genome sequencing and annotation.</title>
        <authorList>
            <consortium name="The Broad Institute Genomics Platform"/>
            <consortium name="The Broad Institute Genome Sequencing Center for Infectious Disease"/>
            <person name="Wu L."/>
            <person name="Ma J."/>
        </authorList>
    </citation>
    <scope>NUCLEOTIDE SEQUENCE [LARGE SCALE GENOMIC DNA]</scope>
    <source>
        <strain evidence="2">JCM 15933</strain>
    </source>
</reference>
<dbReference type="Proteomes" id="UP001501470">
    <property type="component" value="Unassembled WGS sequence"/>
</dbReference>
<proteinExistence type="predicted"/>
<evidence type="ECO:0008006" key="3">
    <source>
        <dbReference type="Google" id="ProtNLM"/>
    </source>
</evidence>
<organism evidence="1 2">
    <name type="scientific">Dactylosporangium maewongense</name>
    <dbReference type="NCBI Taxonomy" id="634393"/>
    <lineage>
        <taxon>Bacteria</taxon>
        <taxon>Bacillati</taxon>
        <taxon>Actinomycetota</taxon>
        <taxon>Actinomycetes</taxon>
        <taxon>Micromonosporales</taxon>
        <taxon>Micromonosporaceae</taxon>
        <taxon>Dactylosporangium</taxon>
    </lineage>
</organism>
<dbReference type="RefSeq" id="WP_344506597.1">
    <property type="nucleotide sequence ID" value="NZ_BAAAQD010000015.1"/>
</dbReference>
<dbReference type="EMBL" id="BAAAQD010000015">
    <property type="protein sequence ID" value="GAA1539816.1"/>
    <property type="molecule type" value="Genomic_DNA"/>
</dbReference>
<comment type="caution">
    <text evidence="1">The sequence shown here is derived from an EMBL/GenBank/DDBJ whole genome shotgun (WGS) entry which is preliminary data.</text>
</comment>
<name>A0ABP4MDS6_9ACTN</name>
<dbReference type="InterPro" id="IPR011256">
    <property type="entry name" value="Reg_factor_effector_dom_sf"/>
</dbReference>
<gene>
    <name evidence="1" type="ORF">GCM10009827_068940</name>
</gene>
<keyword evidence="2" id="KW-1185">Reference proteome</keyword>
<evidence type="ECO:0000313" key="2">
    <source>
        <dbReference type="Proteomes" id="UP001501470"/>
    </source>
</evidence>
<evidence type="ECO:0000313" key="1">
    <source>
        <dbReference type="EMBL" id="GAA1539816.1"/>
    </source>
</evidence>
<dbReference type="SUPFAM" id="SSF55136">
    <property type="entry name" value="Probable bacterial effector-binding domain"/>
    <property type="match status" value="1"/>
</dbReference>